<dbReference type="Pfam" id="PF18962">
    <property type="entry name" value="Por_Secre_tail"/>
    <property type="match status" value="1"/>
</dbReference>
<dbReference type="OrthoDB" id="951108at2"/>
<dbReference type="Gene3D" id="2.60.120.200">
    <property type="match status" value="1"/>
</dbReference>
<dbReference type="InterPro" id="IPR013320">
    <property type="entry name" value="ConA-like_dom_sf"/>
</dbReference>
<dbReference type="GO" id="GO:0004553">
    <property type="term" value="F:hydrolase activity, hydrolyzing O-glycosyl compounds"/>
    <property type="evidence" value="ECO:0007669"/>
    <property type="project" value="UniProtKB-ARBA"/>
</dbReference>
<evidence type="ECO:0000256" key="2">
    <source>
        <dbReference type="SAM" id="SignalP"/>
    </source>
</evidence>
<dbReference type="AlphaFoldDB" id="A0A3N0W5U7"/>
<accession>A0A3N0W5U7</accession>
<organism evidence="4 5">
    <name type="scientific">Chryseobacterium daecheongense</name>
    <dbReference type="NCBI Taxonomy" id="192389"/>
    <lineage>
        <taxon>Bacteria</taxon>
        <taxon>Pseudomonadati</taxon>
        <taxon>Bacteroidota</taxon>
        <taxon>Flavobacteriia</taxon>
        <taxon>Flavobacteriales</taxon>
        <taxon>Weeksellaceae</taxon>
        <taxon>Chryseobacterium group</taxon>
        <taxon>Chryseobacterium</taxon>
    </lineage>
</organism>
<proteinExistence type="predicted"/>
<name>A0A3N0W5U7_9FLAO</name>
<feature type="signal peptide" evidence="2">
    <location>
        <begin position="1"/>
        <end position="31"/>
    </location>
</feature>
<dbReference type="EMBL" id="RJTX01000001">
    <property type="protein sequence ID" value="ROI00403.1"/>
    <property type="molecule type" value="Genomic_DNA"/>
</dbReference>
<dbReference type="GO" id="GO:0005975">
    <property type="term" value="P:carbohydrate metabolic process"/>
    <property type="evidence" value="ECO:0007669"/>
    <property type="project" value="UniProtKB-ARBA"/>
</dbReference>
<keyword evidence="1 2" id="KW-0732">Signal</keyword>
<dbReference type="NCBIfam" id="TIGR04183">
    <property type="entry name" value="Por_Secre_tail"/>
    <property type="match status" value="1"/>
</dbReference>
<dbReference type="SUPFAM" id="SSF49899">
    <property type="entry name" value="Concanavalin A-like lectins/glucanases"/>
    <property type="match status" value="1"/>
</dbReference>
<dbReference type="Proteomes" id="UP000269375">
    <property type="component" value="Unassembled WGS sequence"/>
</dbReference>
<evidence type="ECO:0000256" key="1">
    <source>
        <dbReference type="ARBA" id="ARBA00022729"/>
    </source>
</evidence>
<reference evidence="4 5" key="1">
    <citation type="submission" date="2018-11" db="EMBL/GenBank/DDBJ databases">
        <title>Proposal to divide the Flavobacteriaceae and reorganize its genera based on Amino Acid Identity values calculated from whole genome sequences.</title>
        <authorList>
            <person name="Nicholson A.C."/>
            <person name="Gulvik C.A."/>
            <person name="Whitney A.M."/>
            <person name="Humrighouse B.W."/>
            <person name="Bell M."/>
            <person name="Holmes B."/>
            <person name="Steigerwalt A."/>
            <person name="Villarma A."/>
            <person name="Sheth M."/>
            <person name="Batra D."/>
            <person name="Pryor J."/>
            <person name="Bernardet J.-F."/>
            <person name="Hugo C."/>
            <person name="Kampfer P."/>
            <person name="Newman J."/>
            <person name="Mcquiston J.R."/>
        </authorList>
    </citation>
    <scope>NUCLEOTIDE SEQUENCE [LARGE SCALE GENOMIC DNA]</scope>
    <source>
        <strain evidence="4 5">DSM 15235</strain>
    </source>
</reference>
<evidence type="ECO:0000259" key="3">
    <source>
        <dbReference type="Pfam" id="PF18962"/>
    </source>
</evidence>
<dbReference type="InterPro" id="IPR026444">
    <property type="entry name" value="Secre_tail"/>
</dbReference>
<sequence>MSMKTKLLFKKMKNRYLFLFLAVFSVSAVKAQVSTFPWTETFEDSSPTRPGWTQIYETNTMPWTFVSSATTGSIGITAFAGTKFANFPANSSSADKTKLVTPPLNTAGLATPKISFYLINPQQGANANWVRIYYRLSPTDPWNMLMGFQPPFSAWYFFGNIGVPPNVYQIAIECENAQGYSTLVDNFTVSNDVLSVNDVMASSGSSIKYYPNPVKNALNYTGRERINEINIYDVNGKKVQAHKVNSEKGTIDVSALNDGMYIISGTAGSGTETFKIIKN</sequence>
<evidence type="ECO:0000313" key="5">
    <source>
        <dbReference type="Proteomes" id="UP000269375"/>
    </source>
</evidence>
<evidence type="ECO:0000313" key="4">
    <source>
        <dbReference type="EMBL" id="ROI00403.1"/>
    </source>
</evidence>
<gene>
    <name evidence="4" type="ORF">EGI05_05835</name>
</gene>
<protein>
    <submittedName>
        <fullName evidence="4">T9SS C-terminal target domain-containing protein</fullName>
    </submittedName>
</protein>
<feature type="chain" id="PRO_5018312146" evidence="2">
    <location>
        <begin position="32"/>
        <end position="279"/>
    </location>
</feature>
<feature type="domain" description="Secretion system C-terminal sorting" evidence="3">
    <location>
        <begin position="210"/>
        <end position="277"/>
    </location>
</feature>
<comment type="caution">
    <text evidence="4">The sequence shown here is derived from an EMBL/GenBank/DDBJ whole genome shotgun (WGS) entry which is preliminary data.</text>
</comment>